<protein>
    <submittedName>
        <fullName evidence="1">Uncharacterized protein</fullName>
    </submittedName>
</protein>
<name>A0ABV8XYI0_9MICC</name>
<organism evidence="1 2">
    <name type="scientific">Citricoccus alkalitolerans</name>
    <dbReference type="NCBI Taxonomy" id="246603"/>
    <lineage>
        <taxon>Bacteria</taxon>
        <taxon>Bacillati</taxon>
        <taxon>Actinomycetota</taxon>
        <taxon>Actinomycetes</taxon>
        <taxon>Micrococcales</taxon>
        <taxon>Micrococcaceae</taxon>
        <taxon>Citricoccus</taxon>
    </lineage>
</organism>
<dbReference type="RefSeq" id="WP_344227236.1">
    <property type="nucleotide sequence ID" value="NZ_BAAALH010000001.1"/>
</dbReference>
<evidence type="ECO:0000313" key="2">
    <source>
        <dbReference type="Proteomes" id="UP001595965"/>
    </source>
</evidence>
<sequence>METYRSTEADHPVFADADFRPADGSEPRLALVCLIGDELLLSFGDGANQWELDWDEDSLAMIERIAEAVCAGRWTQYNALGRTRLDVELDDGTVLDTTTLWGAAGLIPMPGWVHRARKRRQGTEDAEQYHQFVADTFRTAAVAELGDLPFDITVVPPEVILETASPGGNHFRMRSRGDVFELFYRHDFVHMDFIMDVHEELAEFATEALREVRRLCDGQATMTPTRTRIRRRPMYELTTASGDIWPFIPA</sequence>
<gene>
    <name evidence="1" type="ORF">ACFO0K_09875</name>
</gene>
<keyword evidence="2" id="KW-1185">Reference proteome</keyword>
<proteinExistence type="predicted"/>
<dbReference type="EMBL" id="JBHSEN010000002">
    <property type="protein sequence ID" value="MFC4429989.1"/>
    <property type="molecule type" value="Genomic_DNA"/>
</dbReference>
<dbReference type="Proteomes" id="UP001595965">
    <property type="component" value="Unassembled WGS sequence"/>
</dbReference>
<evidence type="ECO:0000313" key="1">
    <source>
        <dbReference type="EMBL" id="MFC4429989.1"/>
    </source>
</evidence>
<accession>A0ABV8XYI0</accession>
<reference evidence="2" key="1">
    <citation type="journal article" date="2019" name="Int. J. Syst. Evol. Microbiol.">
        <title>The Global Catalogue of Microorganisms (GCM) 10K type strain sequencing project: providing services to taxonomists for standard genome sequencing and annotation.</title>
        <authorList>
            <consortium name="The Broad Institute Genomics Platform"/>
            <consortium name="The Broad Institute Genome Sequencing Center for Infectious Disease"/>
            <person name="Wu L."/>
            <person name="Ma J."/>
        </authorList>
    </citation>
    <scope>NUCLEOTIDE SEQUENCE [LARGE SCALE GENOMIC DNA]</scope>
    <source>
        <strain evidence="2">CGMCC 1.12125</strain>
    </source>
</reference>
<comment type="caution">
    <text evidence="1">The sequence shown here is derived from an EMBL/GenBank/DDBJ whole genome shotgun (WGS) entry which is preliminary data.</text>
</comment>